<protein>
    <recommendedName>
        <fullName evidence="2">Nudix hydrolase domain-containing protein</fullName>
    </recommendedName>
</protein>
<dbReference type="GO" id="GO:0006167">
    <property type="term" value="P:AMP biosynthetic process"/>
    <property type="evidence" value="ECO:0007669"/>
    <property type="project" value="TreeGrafter"/>
</dbReference>
<dbReference type="GO" id="GO:0006754">
    <property type="term" value="P:ATP biosynthetic process"/>
    <property type="evidence" value="ECO:0007669"/>
    <property type="project" value="TreeGrafter"/>
</dbReference>
<evidence type="ECO:0000313" key="3">
    <source>
        <dbReference type="EMBL" id="SVA51498.1"/>
    </source>
</evidence>
<dbReference type="NCBIfam" id="NF008736">
    <property type="entry name" value="PRK11762.1"/>
    <property type="match status" value="1"/>
</dbReference>
<dbReference type="InterPro" id="IPR015797">
    <property type="entry name" value="NUDIX_hydrolase-like_dom_sf"/>
</dbReference>
<organism evidence="3">
    <name type="scientific">marine metagenome</name>
    <dbReference type="NCBI Taxonomy" id="408172"/>
    <lineage>
        <taxon>unclassified sequences</taxon>
        <taxon>metagenomes</taxon>
        <taxon>ecological metagenomes</taxon>
    </lineage>
</organism>
<dbReference type="SUPFAM" id="SSF55811">
    <property type="entry name" value="Nudix"/>
    <property type="match status" value="1"/>
</dbReference>
<dbReference type="Pfam" id="PF00293">
    <property type="entry name" value="NUDIX"/>
    <property type="match status" value="1"/>
</dbReference>
<dbReference type="Gene3D" id="3.90.79.10">
    <property type="entry name" value="Nucleoside Triphosphate Pyrophosphohydrolase"/>
    <property type="match status" value="1"/>
</dbReference>
<dbReference type="PANTHER" id="PTHR21340">
    <property type="entry name" value="DIADENOSINE 5,5-P1,P4-TETRAPHOSPHATE PYROPHOSPHOHYDROLASE MUTT"/>
    <property type="match status" value="1"/>
</dbReference>
<accession>A0A381WHC5</accession>
<evidence type="ECO:0000259" key="2">
    <source>
        <dbReference type="PROSITE" id="PS51462"/>
    </source>
</evidence>
<gene>
    <name evidence="3" type="ORF">METZ01_LOCUS104352</name>
</gene>
<evidence type="ECO:0000256" key="1">
    <source>
        <dbReference type="ARBA" id="ARBA00022801"/>
    </source>
</evidence>
<dbReference type="PANTHER" id="PTHR21340:SF0">
    <property type="entry name" value="BIS(5'-NUCLEOSYL)-TETRAPHOSPHATASE [ASYMMETRICAL]"/>
    <property type="match status" value="1"/>
</dbReference>
<reference evidence="3" key="1">
    <citation type="submission" date="2018-05" db="EMBL/GenBank/DDBJ databases">
        <authorList>
            <person name="Lanie J.A."/>
            <person name="Ng W.-L."/>
            <person name="Kazmierczak K.M."/>
            <person name="Andrzejewski T.M."/>
            <person name="Davidsen T.M."/>
            <person name="Wayne K.J."/>
            <person name="Tettelin H."/>
            <person name="Glass J.I."/>
            <person name="Rusch D."/>
            <person name="Podicherti R."/>
            <person name="Tsui H.-C.T."/>
            <person name="Winkler M.E."/>
        </authorList>
    </citation>
    <scope>NUCLEOTIDE SEQUENCE</scope>
</reference>
<dbReference type="PROSITE" id="PS51462">
    <property type="entry name" value="NUDIX"/>
    <property type="match status" value="1"/>
</dbReference>
<dbReference type="InterPro" id="IPR051325">
    <property type="entry name" value="Nudix_hydrolase_domain"/>
</dbReference>
<dbReference type="InterPro" id="IPR020084">
    <property type="entry name" value="NUDIX_hydrolase_CS"/>
</dbReference>
<sequence length="182" mass="20265">MNDLPQVLNVETLAQTRLFHIEAVDLAFSNGRKARFERLMGSGSGAVLVVPMVDAQNLLVVREYAVGLERYELGFVKGRIDGGESPCHAAQREMQEETGFAARNILQVASVALTPAYSNYRTFIFLARDLYADSRPGDEPEPLQTLAWPLTDLARLRSRDDFSDARSLLATYLVQDALKEES</sequence>
<proteinExistence type="predicted"/>
<dbReference type="EMBL" id="UINC01011708">
    <property type="protein sequence ID" value="SVA51498.1"/>
    <property type="molecule type" value="Genomic_DNA"/>
</dbReference>
<keyword evidence="1" id="KW-0378">Hydrolase</keyword>
<dbReference type="GO" id="GO:0004081">
    <property type="term" value="F:bis(5'-nucleosyl)-tetraphosphatase (asymmetrical) activity"/>
    <property type="evidence" value="ECO:0007669"/>
    <property type="project" value="TreeGrafter"/>
</dbReference>
<dbReference type="PROSITE" id="PS00893">
    <property type="entry name" value="NUDIX_BOX"/>
    <property type="match status" value="1"/>
</dbReference>
<dbReference type="InterPro" id="IPR000086">
    <property type="entry name" value="NUDIX_hydrolase_dom"/>
</dbReference>
<name>A0A381WHC5_9ZZZZ</name>
<dbReference type="AlphaFoldDB" id="A0A381WHC5"/>
<feature type="domain" description="Nudix hydrolase" evidence="2">
    <location>
        <begin position="39"/>
        <end position="173"/>
    </location>
</feature>